<gene>
    <name evidence="3" type="ORF">MYP_2480</name>
</gene>
<sequence>MIIRLFLPLTFLFFFLNFNFEEPSCQCDFRILPETEQINGLKTFIKPGDVVCIMAGKRKNLQLINIEGDSLNPVKVINCGGRVEISNLVLGYGIKLDNCHYIKLTGTGDENFEYGFLIDSTKKGASGIMVGKGSSDFEIDHMEIRNSGFAGIMAKTDPECDGNYNRGTFVQKNVSIHHNYIHHVKGEALYVGNSFYSGWNGNKKCPDTLLYPHELKNVKIFNNKISNTQWDGLQLGCAVSNAEIFNNSIDSFGLANIGSQRNGIQVGLGTTGLVYNNRVSNGMGNGIIVLGIGDNIIYNNLISNCGEFGIFCDNREVRDSSKIILVNNSILNPKKQGIKMSNELTDNYILNNVIVRTGEPGDKKDYYISFGDKAEAKTEGNFTSNKKSLLKPLLQSAFVSEVAQKGRRQDVFSVDEDINGKARRKSGSPDPGCTEF</sequence>
<dbReference type="InterPro" id="IPR039448">
    <property type="entry name" value="Beta_helix"/>
</dbReference>
<name>A0A098LEC5_9BACT</name>
<feature type="domain" description="Right handed beta helix" evidence="2">
    <location>
        <begin position="218"/>
        <end position="354"/>
    </location>
</feature>
<comment type="caution">
    <text evidence="3">The sequence shown here is derived from an EMBL/GenBank/DDBJ whole genome shotgun (WGS) entry which is preliminary data.</text>
</comment>
<feature type="region of interest" description="Disordered" evidence="1">
    <location>
        <begin position="413"/>
        <end position="436"/>
    </location>
</feature>
<dbReference type="SMART" id="SM00710">
    <property type="entry name" value="PbH1"/>
    <property type="match status" value="8"/>
</dbReference>
<dbReference type="eggNOG" id="COG4099">
    <property type="taxonomic scope" value="Bacteria"/>
</dbReference>
<dbReference type="InterPro" id="IPR006626">
    <property type="entry name" value="PbH1"/>
</dbReference>
<evidence type="ECO:0000259" key="2">
    <source>
        <dbReference type="Pfam" id="PF13229"/>
    </source>
</evidence>
<reference evidence="3 4" key="1">
    <citation type="submission" date="2014-09" db="EMBL/GenBank/DDBJ databases">
        <title>Sporocytophaga myxococcoides PG-01 genome sequencing.</title>
        <authorList>
            <person name="Liu L."/>
            <person name="Gao P.J."/>
            <person name="Chen G.J."/>
            <person name="Wang L.S."/>
        </authorList>
    </citation>
    <scope>NUCLEOTIDE SEQUENCE [LARGE SCALE GENOMIC DNA]</scope>
    <source>
        <strain evidence="3 4">PG-01</strain>
    </source>
</reference>
<dbReference type="Proteomes" id="UP000030185">
    <property type="component" value="Unassembled WGS sequence"/>
</dbReference>
<keyword evidence="4" id="KW-1185">Reference proteome</keyword>
<dbReference type="Pfam" id="PF13229">
    <property type="entry name" value="Beta_helix"/>
    <property type="match status" value="1"/>
</dbReference>
<dbReference type="Gene3D" id="2.160.20.10">
    <property type="entry name" value="Single-stranded right-handed beta-helix, Pectin lyase-like"/>
    <property type="match status" value="1"/>
</dbReference>
<dbReference type="OrthoDB" id="9805017at2"/>
<protein>
    <recommendedName>
        <fullName evidence="2">Right handed beta helix domain-containing protein</fullName>
    </recommendedName>
</protein>
<proteinExistence type="predicted"/>
<organism evidence="3 4">
    <name type="scientific">Sporocytophaga myxococcoides</name>
    <dbReference type="NCBI Taxonomy" id="153721"/>
    <lineage>
        <taxon>Bacteria</taxon>
        <taxon>Pseudomonadati</taxon>
        <taxon>Bacteroidota</taxon>
        <taxon>Cytophagia</taxon>
        <taxon>Cytophagales</taxon>
        <taxon>Cytophagaceae</taxon>
        <taxon>Sporocytophaga</taxon>
    </lineage>
</organism>
<dbReference type="InterPro" id="IPR012334">
    <property type="entry name" value="Pectin_lyas_fold"/>
</dbReference>
<evidence type="ECO:0000313" key="4">
    <source>
        <dbReference type="Proteomes" id="UP000030185"/>
    </source>
</evidence>
<evidence type="ECO:0000313" key="3">
    <source>
        <dbReference type="EMBL" id="GAL85251.1"/>
    </source>
</evidence>
<evidence type="ECO:0000256" key="1">
    <source>
        <dbReference type="SAM" id="MobiDB-lite"/>
    </source>
</evidence>
<dbReference type="SUPFAM" id="SSF51126">
    <property type="entry name" value="Pectin lyase-like"/>
    <property type="match status" value="1"/>
</dbReference>
<dbReference type="InterPro" id="IPR011050">
    <property type="entry name" value="Pectin_lyase_fold/virulence"/>
</dbReference>
<dbReference type="EMBL" id="BBLT01000004">
    <property type="protein sequence ID" value="GAL85251.1"/>
    <property type="molecule type" value="Genomic_DNA"/>
</dbReference>
<accession>A0A098LEC5</accession>
<dbReference type="AlphaFoldDB" id="A0A098LEC5"/>
<dbReference type="STRING" id="153721.MYP_2480"/>